<keyword evidence="4" id="KW-1185">Reference proteome</keyword>
<organism evidence="3 4">
    <name type="scientific">Armillaria luteobubalina</name>
    <dbReference type="NCBI Taxonomy" id="153913"/>
    <lineage>
        <taxon>Eukaryota</taxon>
        <taxon>Fungi</taxon>
        <taxon>Dikarya</taxon>
        <taxon>Basidiomycota</taxon>
        <taxon>Agaricomycotina</taxon>
        <taxon>Agaricomycetes</taxon>
        <taxon>Agaricomycetidae</taxon>
        <taxon>Agaricales</taxon>
        <taxon>Marasmiineae</taxon>
        <taxon>Physalacriaceae</taxon>
        <taxon>Armillaria</taxon>
    </lineage>
</organism>
<dbReference type="AlphaFoldDB" id="A0AA39UQZ4"/>
<dbReference type="Gene3D" id="4.10.240.10">
    <property type="entry name" value="Zn(2)-C6 fungal-type DNA-binding domain"/>
    <property type="match status" value="1"/>
</dbReference>
<dbReference type="GO" id="GO:0008270">
    <property type="term" value="F:zinc ion binding"/>
    <property type="evidence" value="ECO:0007669"/>
    <property type="project" value="InterPro"/>
</dbReference>
<dbReference type="GO" id="GO:0000981">
    <property type="term" value="F:DNA-binding transcription factor activity, RNA polymerase II-specific"/>
    <property type="evidence" value="ECO:0007669"/>
    <property type="project" value="InterPro"/>
</dbReference>
<evidence type="ECO:0000259" key="2">
    <source>
        <dbReference type="SMART" id="SM00066"/>
    </source>
</evidence>
<dbReference type="Proteomes" id="UP001175228">
    <property type="component" value="Unassembled WGS sequence"/>
</dbReference>
<dbReference type="Pfam" id="PF00172">
    <property type="entry name" value="Zn_clus"/>
    <property type="match status" value="1"/>
</dbReference>
<reference evidence="3" key="1">
    <citation type="submission" date="2023-06" db="EMBL/GenBank/DDBJ databases">
        <authorList>
            <consortium name="Lawrence Berkeley National Laboratory"/>
            <person name="Ahrendt S."/>
            <person name="Sahu N."/>
            <person name="Indic B."/>
            <person name="Wong-Bajracharya J."/>
            <person name="Merenyi Z."/>
            <person name="Ke H.-M."/>
            <person name="Monk M."/>
            <person name="Kocsube S."/>
            <person name="Drula E."/>
            <person name="Lipzen A."/>
            <person name="Balint B."/>
            <person name="Henrissat B."/>
            <person name="Andreopoulos B."/>
            <person name="Martin F.M."/>
            <person name="Harder C.B."/>
            <person name="Rigling D."/>
            <person name="Ford K.L."/>
            <person name="Foster G.D."/>
            <person name="Pangilinan J."/>
            <person name="Papanicolaou A."/>
            <person name="Barry K."/>
            <person name="LaButti K."/>
            <person name="Viragh M."/>
            <person name="Koriabine M."/>
            <person name="Yan M."/>
            <person name="Riley R."/>
            <person name="Champramary S."/>
            <person name="Plett K.L."/>
            <person name="Tsai I.J."/>
            <person name="Slot J."/>
            <person name="Sipos G."/>
            <person name="Plett J."/>
            <person name="Nagy L.G."/>
            <person name="Grigoriev I.V."/>
        </authorList>
    </citation>
    <scope>NUCLEOTIDE SEQUENCE</scope>
    <source>
        <strain evidence="3">HWK02</strain>
    </source>
</reference>
<gene>
    <name evidence="3" type="ORF">EDD18DRAFT_405882</name>
</gene>
<sequence length="78" mass="8726">MLPETDSGELSLSRNSSKSKVKGEPRAKSVACNYCRSKKNKCVGVSGERCDCTTLNIECTYSESRRGKYVRKSKKKDK</sequence>
<dbReference type="SUPFAM" id="SSF57701">
    <property type="entry name" value="Zn2/Cys6 DNA-binding domain"/>
    <property type="match status" value="1"/>
</dbReference>
<dbReference type="InterPro" id="IPR001138">
    <property type="entry name" value="Zn2Cys6_DnaBD"/>
</dbReference>
<comment type="caution">
    <text evidence="3">The sequence shown here is derived from an EMBL/GenBank/DDBJ whole genome shotgun (WGS) entry which is preliminary data.</text>
</comment>
<protein>
    <recommendedName>
        <fullName evidence="2">Zn(2)-C6 fungal-type domain-containing protein</fullName>
    </recommendedName>
</protein>
<dbReference type="SMART" id="SM00066">
    <property type="entry name" value="GAL4"/>
    <property type="match status" value="1"/>
</dbReference>
<feature type="compositionally biased region" description="Polar residues" evidence="1">
    <location>
        <begin position="8"/>
        <end position="18"/>
    </location>
</feature>
<dbReference type="EMBL" id="JAUEPU010000024">
    <property type="protein sequence ID" value="KAK0493574.1"/>
    <property type="molecule type" value="Genomic_DNA"/>
</dbReference>
<feature type="domain" description="Zn(2)-C6 fungal-type" evidence="2">
    <location>
        <begin position="26"/>
        <end position="70"/>
    </location>
</feature>
<accession>A0AA39UQZ4</accession>
<evidence type="ECO:0000256" key="1">
    <source>
        <dbReference type="SAM" id="MobiDB-lite"/>
    </source>
</evidence>
<dbReference type="InterPro" id="IPR036864">
    <property type="entry name" value="Zn2-C6_fun-type_DNA-bd_sf"/>
</dbReference>
<proteinExistence type="predicted"/>
<evidence type="ECO:0000313" key="3">
    <source>
        <dbReference type="EMBL" id="KAK0493574.1"/>
    </source>
</evidence>
<feature type="region of interest" description="Disordered" evidence="1">
    <location>
        <begin position="1"/>
        <end position="27"/>
    </location>
</feature>
<name>A0AA39UQZ4_9AGAR</name>
<evidence type="ECO:0000313" key="4">
    <source>
        <dbReference type="Proteomes" id="UP001175228"/>
    </source>
</evidence>